<dbReference type="AlphaFoldDB" id="A0A6A1QFZ5"/>
<keyword evidence="3" id="KW-1185">Reference proteome</keyword>
<protein>
    <submittedName>
        <fullName evidence="2">Uncharacterized protein</fullName>
    </submittedName>
</protein>
<gene>
    <name evidence="2" type="ORF">E2I00_006173</name>
</gene>
<dbReference type="EMBL" id="SGJD01000120">
    <property type="protein sequence ID" value="KAB0406850.1"/>
    <property type="molecule type" value="Genomic_DNA"/>
</dbReference>
<accession>A0A6A1QFZ5</accession>
<dbReference type="OrthoDB" id="10258882at2759"/>
<evidence type="ECO:0000256" key="1">
    <source>
        <dbReference type="SAM" id="MobiDB-lite"/>
    </source>
</evidence>
<sequence length="80" mass="8520">MVGIPPETDSSDRKNFFGRAFEKAAEGTNSRTLHNHFDLSGKSPPHWGPFKVSAGLGTRKVPRVPCQQSSGLGPCTPSGP</sequence>
<evidence type="ECO:0000313" key="2">
    <source>
        <dbReference type="EMBL" id="KAB0406850.1"/>
    </source>
</evidence>
<reference evidence="2 3" key="1">
    <citation type="journal article" date="2019" name="PLoS ONE">
        <title>Genomic analyses reveal an absence of contemporary introgressive admixture between fin whales and blue whales, despite known hybrids.</title>
        <authorList>
            <person name="Westbury M.V."/>
            <person name="Petersen B."/>
            <person name="Lorenzen E.D."/>
        </authorList>
    </citation>
    <scope>NUCLEOTIDE SEQUENCE [LARGE SCALE GENOMIC DNA]</scope>
    <source>
        <strain evidence="2">FinWhale-01</strain>
    </source>
</reference>
<comment type="caution">
    <text evidence="2">The sequence shown here is derived from an EMBL/GenBank/DDBJ whole genome shotgun (WGS) entry which is preliminary data.</text>
</comment>
<name>A0A6A1QFZ5_BALPH</name>
<organism evidence="2 3">
    <name type="scientific">Balaenoptera physalus</name>
    <name type="common">Fin whale</name>
    <name type="synonym">Balaena physalus</name>
    <dbReference type="NCBI Taxonomy" id="9770"/>
    <lineage>
        <taxon>Eukaryota</taxon>
        <taxon>Metazoa</taxon>
        <taxon>Chordata</taxon>
        <taxon>Craniata</taxon>
        <taxon>Vertebrata</taxon>
        <taxon>Euteleostomi</taxon>
        <taxon>Mammalia</taxon>
        <taxon>Eutheria</taxon>
        <taxon>Laurasiatheria</taxon>
        <taxon>Artiodactyla</taxon>
        <taxon>Whippomorpha</taxon>
        <taxon>Cetacea</taxon>
        <taxon>Mysticeti</taxon>
        <taxon>Balaenopteridae</taxon>
        <taxon>Balaenoptera</taxon>
    </lineage>
</organism>
<evidence type="ECO:0000313" key="3">
    <source>
        <dbReference type="Proteomes" id="UP000437017"/>
    </source>
</evidence>
<proteinExistence type="predicted"/>
<dbReference type="Proteomes" id="UP000437017">
    <property type="component" value="Unassembled WGS sequence"/>
</dbReference>
<feature type="region of interest" description="Disordered" evidence="1">
    <location>
        <begin position="27"/>
        <end position="80"/>
    </location>
</feature>